<reference evidence="1 2" key="1">
    <citation type="submission" date="2015-05" db="EMBL/GenBank/DDBJ databases">
        <title>Photobacterium galathea sp. nov.</title>
        <authorList>
            <person name="Machado H."/>
            <person name="Gram L."/>
        </authorList>
    </citation>
    <scope>NUCLEOTIDE SEQUENCE [LARGE SCALE GENOMIC DNA]</scope>
    <source>
        <strain evidence="1 2">DSM 25995</strain>
    </source>
</reference>
<dbReference type="RefSeq" id="WP_047875821.1">
    <property type="nucleotide sequence ID" value="NZ_BMYC01000019.1"/>
</dbReference>
<proteinExistence type="predicted"/>
<gene>
    <name evidence="1" type="ORF">ABT58_17930</name>
</gene>
<sequence>MKKQVMGMVFSVGVMAMGGKAIAQDIAQETQQGHALTGLTLHHSMDLDAQMQQQKGDALKTITADLEAQITPVVTQANTLMVSDITARQAVQVAKTLASPAEEKVIASVSRDTE</sequence>
<keyword evidence="2" id="KW-1185">Reference proteome</keyword>
<name>A0A0J1GHX3_9GAMM</name>
<protein>
    <submittedName>
        <fullName evidence="1">Uncharacterized protein</fullName>
    </submittedName>
</protein>
<accession>A0A0J1GHX3</accession>
<dbReference type="PATRIC" id="fig|754436.4.peg.3798"/>
<comment type="caution">
    <text evidence="1">The sequence shown here is derived from an EMBL/GenBank/DDBJ whole genome shotgun (WGS) entry which is preliminary data.</text>
</comment>
<dbReference type="AlphaFoldDB" id="A0A0J1GHX3"/>
<dbReference type="Proteomes" id="UP000036426">
    <property type="component" value="Unassembled WGS sequence"/>
</dbReference>
<evidence type="ECO:0000313" key="2">
    <source>
        <dbReference type="Proteomes" id="UP000036426"/>
    </source>
</evidence>
<dbReference type="EMBL" id="LDOV01000033">
    <property type="protein sequence ID" value="KLU99309.1"/>
    <property type="molecule type" value="Genomic_DNA"/>
</dbReference>
<evidence type="ECO:0000313" key="1">
    <source>
        <dbReference type="EMBL" id="KLU99309.1"/>
    </source>
</evidence>
<organism evidence="1 2">
    <name type="scientific">Photobacterium aphoticum</name>
    <dbReference type="NCBI Taxonomy" id="754436"/>
    <lineage>
        <taxon>Bacteria</taxon>
        <taxon>Pseudomonadati</taxon>
        <taxon>Pseudomonadota</taxon>
        <taxon>Gammaproteobacteria</taxon>
        <taxon>Vibrionales</taxon>
        <taxon>Vibrionaceae</taxon>
        <taxon>Photobacterium</taxon>
    </lineage>
</organism>